<evidence type="ECO:0000313" key="1">
    <source>
        <dbReference type="EMBL" id="CAE6393656.1"/>
    </source>
</evidence>
<sequence length="134" mass="14429">MPLCRIDVASTNLGRQIGRTLMHKLAPSQTDARIGKSPEIRQPTLAPNLPESLSSACYTHSIGIPVSRSSPPSRLTILLRTNPLGRDRGLDMTNGAVPTWGLGYTGTGRLTKRLVMGNSLLEKVKDVIAGELVE</sequence>
<dbReference type="AlphaFoldDB" id="A0A8H2WM07"/>
<proteinExistence type="predicted"/>
<evidence type="ECO:0000313" key="2">
    <source>
        <dbReference type="Proteomes" id="UP000663843"/>
    </source>
</evidence>
<name>A0A8H2WM07_9AGAM</name>
<comment type="caution">
    <text evidence="1">The sequence shown here is derived from an EMBL/GenBank/DDBJ whole genome shotgun (WGS) entry which is preliminary data.</text>
</comment>
<organism evidence="1 2">
    <name type="scientific">Rhizoctonia solani</name>
    <dbReference type="NCBI Taxonomy" id="456999"/>
    <lineage>
        <taxon>Eukaryota</taxon>
        <taxon>Fungi</taxon>
        <taxon>Dikarya</taxon>
        <taxon>Basidiomycota</taxon>
        <taxon>Agaricomycotina</taxon>
        <taxon>Agaricomycetes</taxon>
        <taxon>Cantharellales</taxon>
        <taxon>Ceratobasidiaceae</taxon>
        <taxon>Rhizoctonia</taxon>
    </lineage>
</organism>
<gene>
    <name evidence="1" type="ORF">RDB_LOCUS32158</name>
</gene>
<dbReference type="Proteomes" id="UP000663843">
    <property type="component" value="Unassembled WGS sequence"/>
</dbReference>
<accession>A0A8H2WM07</accession>
<reference evidence="1" key="1">
    <citation type="submission" date="2021-01" db="EMBL/GenBank/DDBJ databases">
        <authorList>
            <person name="Kaushik A."/>
        </authorList>
    </citation>
    <scope>NUCLEOTIDE SEQUENCE</scope>
    <source>
        <strain evidence="1">AG2-2IIIB</strain>
    </source>
</reference>
<dbReference type="EMBL" id="CAJMWT010001341">
    <property type="protein sequence ID" value="CAE6393656.1"/>
    <property type="molecule type" value="Genomic_DNA"/>
</dbReference>
<protein>
    <submittedName>
        <fullName evidence="1">Uncharacterized protein</fullName>
    </submittedName>
</protein>